<evidence type="ECO:0000259" key="8">
    <source>
        <dbReference type="Pfam" id="PF00441"/>
    </source>
</evidence>
<dbReference type="Gene3D" id="1.20.140.10">
    <property type="entry name" value="Butyryl-CoA Dehydrogenase, subunit A, domain 3"/>
    <property type="match status" value="1"/>
</dbReference>
<dbReference type="Proteomes" id="UP000325690">
    <property type="component" value="Unassembled WGS sequence"/>
</dbReference>
<accession>A0A5N5VB41</accession>
<evidence type="ECO:0000259" key="9">
    <source>
        <dbReference type="Pfam" id="PF02770"/>
    </source>
</evidence>
<keyword evidence="11" id="KW-1185">Reference proteome</keyword>
<dbReference type="Gene3D" id="1.10.540.10">
    <property type="entry name" value="Acyl-CoA dehydrogenase/oxidase, N-terminal domain"/>
    <property type="match status" value="1"/>
</dbReference>
<evidence type="ECO:0000256" key="6">
    <source>
        <dbReference type="ARBA" id="ARBA00052546"/>
    </source>
</evidence>
<keyword evidence="3 7" id="KW-0285">Flavoprotein</keyword>
<dbReference type="GeneID" id="74300753"/>
<evidence type="ECO:0000256" key="1">
    <source>
        <dbReference type="ARBA" id="ARBA00001974"/>
    </source>
</evidence>
<keyword evidence="5 7" id="KW-0560">Oxidoreductase</keyword>
<dbReference type="InterPro" id="IPR009100">
    <property type="entry name" value="AcylCoA_DH/oxidase_NM_dom_sf"/>
</dbReference>
<organism evidence="10 11">
    <name type="scientific">Mycolicibacterium phlei DSM 43239 = CCUG 21000</name>
    <dbReference type="NCBI Taxonomy" id="1226750"/>
    <lineage>
        <taxon>Bacteria</taxon>
        <taxon>Bacillati</taxon>
        <taxon>Actinomycetota</taxon>
        <taxon>Actinomycetes</taxon>
        <taxon>Mycobacteriales</taxon>
        <taxon>Mycobacteriaceae</taxon>
        <taxon>Mycolicibacterium</taxon>
    </lineage>
</organism>
<evidence type="ECO:0000256" key="7">
    <source>
        <dbReference type="RuleBase" id="RU362125"/>
    </source>
</evidence>
<dbReference type="InterPro" id="IPR052161">
    <property type="entry name" value="Mycobact_Acyl-CoA_DH"/>
</dbReference>
<reference evidence="10 11" key="1">
    <citation type="submission" date="2012-10" db="EMBL/GenBank/DDBJ databases">
        <title>The draft sequence of the Mycobacterium pheli genome.</title>
        <authorList>
            <person name="Pettersson B.M.F."/>
            <person name="Das S."/>
            <person name="Dasgupta S."/>
            <person name="Bhattacharya A."/>
            <person name="Kirsebom L.A."/>
        </authorList>
    </citation>
    <scope>NUCLEOTIDE SEQUENCE [LARGE SCALE GENOMIC DNA]</scope>
    <source>
        <strain evidence="10 11">CCUG 21000</strain>
    </source>
</reference>
<gene>
    <name evidence="10" type="ORF">MPHL21000_04540</name>
</gene>
<evidence type="ECO:0000256" key="2">
    <source>
        <dbReference type="ARBA" id="ARBA00009347"/>
    </source>
</evidence>
<evidence type="ECO:0000256" key="5">
    <source>
        <dbReference type="ARBA" id="ARBA00023002"/>
    </source>
</evidence>
<dbReference type="GO" id="GO:0005886">
    <property type="term" value="C:plasma membrane"/>
    <property type="evidence" value="ECO:0007669"/>
    <property type="project" value="TreeGrafter"/>
</dbReference>
<dbReference type="InterPro" id="IPR037069">
    <property type="entry name" value="AcylCoA_DH/ox_N_sf"/>
</dbReference>
<comment type="caution">
    <text evidence="10">The sequence shown here is derived from an EMBL/GenBank/DDBJ whole genome shotgun (WGS) entry which is preliminary data.</text>
</comment>
<proteinExistence type="inferred from homology"/>
<dbReference type="InterPro" id="IPR046373">
    <property type="entry name" value="Acyl-CoA_Oxase/DH_mid-dom_sf"/>
</dbReference>
<sequence>MANTVAAHRRKLRTWIAATQDELSAHRSDHHRTAEEALAAGSRFMRFLYDSGWGRWGWPEDAGGRGGPPVLRSVLYDELEYAGYPVPLQYELLETMAPAVLHFAPDLAARILPGALTGEKVWAQGFSEPEAGSDLAALRCRARRDGDHYVVSGQKTWTSQGVGASRIATLVRTGTPESRHRGLSMLMIDLDTPGVELRPLRFANGHNELAEVFFDDVRVPADRLIGGEGQGWAVAMYLLQYERGNYAWVRQAHIARMLDKLVRQTGIGDVTAVERLGELWLALQALRLRTGHTTLRLAAGETLGPEISIDKVLLGSTDQQVCDAALSMRRRDFLFSDEPLDETWRAQWFYTRASTIFGGAAEIQRSIIADRVLGLPKEGA</sequence>
<evidence type="ECO:0000313" key="11">
    <source>
        <dbReference type="Proteomes" id="UP000325690"/>
    </source>
</evidence>
<comment type="cofactor">
    <cofactor evidence="1 7">
        <name>FAD</name>
        <dbReference type="ChEBI" id="CHEBI:57692"/>
    </cofactor>
</comment>
<dbReference type="InterPro" id="IPR036250">
    <property type="entry name" value="AcylCo_DH-like_C"/>
</dbReference>
<comment type="catalytic activity">
    <reaction evidence="6">
        <text>a 2,3-saturated acyl-CoA + A = a 2,3-dehydroacyl-CoA + AH2</text>
        <dbReference type="Rhea" id="RHEA:48608"/>
        <dbReference type="ChEBI" id="CHEBI:13193"/>
        <dbReference type="ChEBI" id="CHEBI:17499"/>
        <dbReference type="ChEBI" id="CHEBI:60015"/>
        <dbReference type="ChEBI" id="CHEBI:65111"/>
    </reaction>
</comment>
<dbReference type="SUPFAM" id="SSF47203">
    <property type="entry name" value="Acyl-CoA dehydrogenase C-terminal domain-like"/>
    <property type="match status" value="1"/>
</dbReference>
<evidence type="ECO:0000256" key="3">
    <source>
        <dbReference type="ARBA" id="ARBA00022630"/>
    </source>
</evidence>
<dbReference type="Gene3D" id="2.40.110.10">
    <property type="entry name" value="Butyryl-CoA Dehydrogenase, subunit A, domain 2"/>
    <property type="match status" value="1"/>
</dbReference>
<feature type="domain" description="Acyl-CoA oxidase/dehydrogenase middle" evidence="9">
    <location>
        <begin position="123"/>
        <end position="217"/>
    </location>
</feature>
<protein>
    <submittedName>
        <fullName evidence="10">Acyl-CoA dehydrogenase</fullName>
    </submittedName>
</protein>
<dbReference type="RefSeq" id="WP_061481386.1">
    <property type="nucleotide sequence ID" value="NZ_ANBO01000004.1"/>
</dbReference>
<dbReference type="GO" id="GO:0050660">
    <property type="term" value="F:flavin adenine dinucleotide binding"/>
    <property type="evidence" value="ECO:0007669"/>
    <property type="project" value="InterPro"/>
</dbReference>
<name>A0A5N5VB41_MYCPH</name>
<feature type="domain" description="Acyl-CoA dehydrogenase/oxidase C-terminal" evidence="8">
    <location>
        <begin position="229"/>
        <end position="373"/>
    </location>
</feature>
<dbReference type="AlphaFoldDB" id="A0A5N5VB41"/>
<evidence type="ECO:0000256" key="4">
    <source>
        <dbReference type="ARBA" id="ARBA00022827"/>
    </source>
</evidence>
<dbReference type="InterPro" id="IPR006091">
    <property type="entry name" value="Acyl-CoA_Oxase/DH_mid-dom"/>
</dbReference>
<dbReference type="Pfam" id="PF00441">
    <property type="entry name" value="Acyl-CoA_dh_1"/>
    <property type="match status" value="1"/>
</dbReference>
<dbReference type="FunFam" id="2.40.110.10:FF:000002">
    <property type="entry name" value="Acyl-CoA dehydrogenase fadE12"/>
    <property type="match status" value="1"/>
</dbReference>
<dbReference type="Pfam" id="PF02770">
    <property type="entry name" value="Acyl-CoA_dh_M"/>
    <property type="match status" value="1"/>
</dbReference>
<dbReference type="EMBL" id="ANBP01000003">
    <property type="protein sequence ID" value="KAB7759075.1"/>
    <property type="molecule type" value="Genomic_DNA"/>
</dbReference>
<dbReference type="SUPFAM" id="SSF56645">
    <property type="entry name" value="Acyl-CoA dehydrogenase NM domain-like"/>
    <property type="match status" value="1"/>
</dbReference>
<comment type="similarity">
    <text evidence="2 7">Belongs to the acyl-CoA dehydrogenase family.</text>
</comment>
<evidence type="ECO:0000313" key="10">
    <source>
        <dbReference type="EMBL" id="KAB7759075.1"/>
    </source>
</evidence>
<dbReference type="GO" id="GO:0016627">
    <property type="term" value="F:oxidoreductase activity, acting on the CH-CH group of donors"/>
    <property type="evidence" value="ECO:0007669"/>
    <property type="project" value="InterPro"/>
</dbReference>
<keyword evidence="4 7" id="KW-0274">FAD</keyword>
<dbReference type="InterPro" id="IPR009075">
    <property type="entry name" value="AcylCo_DH/oxidase_C"/>
</dbReference>
<dbReference type="PANTHER" id="PTHR43292">
    <property type="entry name" value="ACYL-COA DEHYDROGENASE"/>
    <property type="match status" value="1"/>
</dbReference>
<dbReference type="PANTHER" id="PTHR43292:SF3">
    <property type="entry name" value="ACYL-COA DEHYDROGENASE FADE29"/>
    <property type="match status" value="1"/>
</dbReference>